<name>D0WDN0_NEILA</name>
<evidence type="ECO:0000313" key="2">
    <source>
        <dbReference type="EMBL" id="EEZ74317.1"/>
    </source>
</evidence>
<gene>
    <name evidence="2" type="ORF">NEILACOT_05666</name>
</gene>
<feature type="region of interest" description="Disordered" evidence="1">
    <location>
        <begin position="1"/>
        <end position="47"/>
    </location>
</feature>
<dbReference type="EMBL" id="ACEQ02000063">
    <property type="protein sequence ID" value="EEZ74317.1"/>
    <property type="molecule type" value="Genomic_DNA"/>
</dbReference>
<dbReference type="AlphaFoldDB" id="D0WDN0"/>
<accession>D0WDN0</accession>
<proteinExistence type="predicted"/>
<protein>
    <submittedName>
        <fullName evidence="2">Hemolysin secretion/activation protein, ShlB family</fullName>
    </submittedName>
</protein>
<comment type="caution">
    <text evidence="2">The sequence shown here is derived from an EMBL/GenBank/DDBJ whole genome shotgun (WGS) entry which is preliminary data.</text>
</comment>
<organism evidence="2 3">
    <name type="scientific">Neisseria lactamica ATCC 23970</name>
    <dbReference type="NCBI Taxonomy" id="546265"/>
    <lineage>
        <taxon>Bacteria</taxon>
        <taxon>Pseudomonadati</taxon>
        <taxon>Pseudomonadota</taxon>
        <taxon>Betaproteobacteria</taxon>
        <taxon>Neisseriales</taxon>
        <taxon>Neisseriaceae</taxon>
        <taxon>Neisseria</taxon>
    </lineage>
</organism>
<reference evidence="2 3" key="1">
    <citation type="submission" date="2009-10" db="EMBL/GenBank/DDBJ databases">
        <authorList>
            <person name="Weinstock G."/>
            <person name="Sodergren E."/>
            <person name="Clifton S."/>
            <person name="Fulton L."/>
            <person name="Fulton B."/>
            <person name="Courtney L."/>
            <person name="Fronick C."/>
            <person name="Harrison M."/>
            <person name="Strong C."/>
            <person name="Farmer C."/>
            <person name="Delahaunty K."/>
            <person name="Markovic C."/>
            <person name="Hall O."/>
            <person name="Minx P."/>
            <person name="Tomlinson C."/>
            <person name="Mitreva M."/>
            <person name="Nelson J."/>
            <person name="Hou S."/>
            <person name="Wollam A."/>
            <person name="Pepin K.H."/>
            <person name="Johnson M."/>
            <person name="Bhonagiri V."/>
            <person name="Nash W.E."/>
            <person name="Warren W."/>
            <person name="Chinwalla A."/>
            <person name="Mardis E.R."/>
            <person name="Wilson R.K."/>
        </authorList>
    </citation>
    <scope>NUCLEOTIDE SEQUENCE [LARGE SCALE GENOMIC DNA]</scope>
    <source>
        <strain evidence="2 3">ATCC 23970</strain>
    </source>
</reference>
<feature type="compositionally biased region" description="Basic residues" evidence="1">
    <location>
        <begin position="37"/>
        <end position="47"/>
    </location>
</feature>
<evidence type="ECO:0000256" key="1">
    <source>
        <dbReference type="SAM" id="MobiDB-lite"/>
    </source>
</evidence>
<sequence length="47" mass="5644">MASPNPAEIRMQQDIQQRQREEQLRQTMQPESDVRLHQKTRGKRLIS</sequence>
<dbReference type="Proteomes" id="UP000003843">
    <property type="component" value="Unassembled WGS sequence"/>
</dbReference>
<evidence type="ECO:0000313" key="3">
    <source>
        <dbReference type="Proteomes" id="UP000003843"/>
    </source>
</evidence>